<reference evidence="6" key="1">
    <citation type="submission" date="2023-07" db="EMBL/GenBank/DDBJ databases">
        <title>The genome sequence of Rhodocytophaga aerolata KACC 12507.</title>
        <authorList>
            <person name="Zhang X."/>
        </authorList>
    </citation>
    <scope>NUCLEOTIDE SEQUENCE</scope>
    <source>
        <strain evidence="6">KACC 12507</strain>
    </source>
</reference>
<gene>
    <name evidence="6" type="ORF">Q0590_04415</name>
</gene>
<dbReference type="Proteomes" id="UP001168528">
    <property type="component" value="Unassembled WGS sequence"/>
</dbReference>
<dbReference type="PANTHER" id="PTHR33546">
    <property type="entry name" value="LARGE, MULTIFUNCTIONAL SECRETED PROTEIN-RELATED"/>
    <property type="match status" value="1"/>
</dbReference>
<dbReference type="Gene3D" id="2.120.10.30">
    <property type="entry name" value="TolB, C-terminal domain"/>
    <property type="match status" value="1"/>
</dbReference>
<proteinExistence type="predicted"/>
<keyword evidence="1 4" id="KW-0349">Heme</keyword>
<dbReference type="SUPFAM" id="SSF50952">
    <property type="entry name" value="Soluble quinoprotein glucose dehydrogenase"/>
    <property type="match status" value="1"/>
</dbReference>
<dbReference type="InterPro" id="IPR009056">
    <property type="entry name" value="Cyt_c-like_dom"/>
</dbReference>
<dbReference type="PROSITE" id="PS51007">
    <property type="entry name" value="CYTC"/>
    <property type="match status" value="1"/>
</dbReference>
<dbReference type="SUPFAM" id="SSF48371">
    <property type="entry name" value="ARM repeat"/>
    <property type="match status" value="1"/>
</dbReference>
<dbReference type="NCBIfam" id="TIGR02604">
    <property type="entry name" value="Piru_Ver_Nterm"/>
    <property type="match status" value="1"/>
</dbReference>
<keyword evidence="7" id="KW-1185">Reference proteome</keyword>
<dbReference type="Pfam" id="PF00034">
    <property type="entry name" value="Cytochrom_C"/>
    <property type="match status" value="1"/>
</dbReference>
<evidence type="ECO:0000256" key="4">
    <source>
        <dbReference type="PROSITE-ProRule" id="PRU00433"/>
    </source>
</evidence>
<feature type="domain" description="Cytochrome c" evidence="5">
    <location>
        <begin position="921"/>
        <end position="1054"/>
    </location>
</feature>
<sequence>MKPPKLIFLSFAASLLLVNCVKTTTKNNQPAQQTTADQPVVERPVTELTEGVFSGKHFSEHVRPTEARSPEEEQKGFKVPDGFKIELYASEPDIGKPINMAFDAQGRLWVTQSFEYPFAAKPGEGSDRLTILEDTNHDGKADRFTHVNDTLNIPIGVLPLHDGAVAYSIPHVYRFTDANNDGKAEGKKALLSPFGHKDTHGMVNNLVRGYDGWIHAGHGFSNTSVVAGADGDSIRMESGNTFRFRPDGSRVEQTTFGRVNPFGLAYDELGYLYSADCHTSPLYQLIFGADYPHFGKLPEGIGFGPDMKSLEEESTALAGLAYYASSQFPASFHMNFFIGDVVTCRVHRYSFEFKGTTPVGKKEEDFVLSADPWFRPVDVKMGPDGAIYIADFYNSIIGHYEVPLEHPKRDRIRGRIWRVSYKGNSSQTNLAHQTNWTTATAAELIQALNHDNLPIRMAAADQLADRIGTTAVPPLTQILNNPQTSARQYIHSLWVLHRLKALSDEILTKSAKHADPLVRVHAMRIMNEKPHTAPYFSLLASALNDTDAHVQRAAVEAIGKNTTVKTVEALLAHQQKIPAYDTHHLYTTRLGLRNVLRNDQTLAQVLNRKWKDEQGAILADVLTGVKAEKAALFLLDYSTSHALPSQQQAIAWQHIAKFAPASHVSKAINLARQQSAGNKTSAYQTFTAIRKGMQERETKNASLLKEWGTEIAQSLLTEHFPDNVATQVSNKTQKLPDSVIAQQRLAVEIAGDYKLSALEPHLKTALQGITTDKNVQLAAARSLLQLNAETNIKLIEQLLQDSSQPLWFRRQLVSVLGEFPGSATRKVLANTTNLSPEIQGDIAMALAGTAEGRSIIFQKVKSGEIFARTLQQPKIEERILSNSSAAQKAEYQKLIASLPPVSEEKDKLIKERLAVFTQSDTLKSPGKGLFVQNCSPCHRIGNEGGIIGPQLTGIGNWGATALAEKILDPNRNISEAFRTYTITLKNGKVLTGLYRRDEGGALVFADMSGKEFSVPKEEIMEQKASKYTLMPDTFSQTLSQEDFNALLSYLLSVK</sequence>
<organism evidence="6 7">
    <name type="scientific">Rhodocytophaga aerolata</name>
    <dbReference type="NCBI Taxonomy" id="455078"/>
    <lineage>
        <taxon>Bacteria</taxon>
        <taxon>Pseudomonadati</taxon>
        <taxon>Bacteroidota</taxon>
        <taxon>Cytophagia</taxon>
        <taxon>Cytophagales</taxon>
        <taxon>Rhodocytophagaceae</taxon>
        <taxon>Rhodocytophaga</taxon>
    </lineage>
</organism>
<evidence type="ECO:0000259" key="5">
    <source>
        <dbReference type="PROSITE" id="PS51007"/>
    </source>
</evidence>
<dbReference type="InterPro" id="IPR013427">
    <property type="entry name" value="Haem-bd_dom_put"/>
</dbReference>
<dbReference type="InterPro" id="IPR013428">
    <property type="entry name" value="Membrane-bound_put_N"/>
</dbReference>
<accession>A0ABT8R4A9</accession>
<protein>
    <submittedName>
        <fullName evidence="6">C-type cytochrome</fullName>
    </submittedName>
</protein>
<evidence type="ECO:0000256" key="2">
    <source>
        <dbReference type="ARBA" id="ARBA00022723"/>
    </source>
</evidence>
<evidence type="ECO:0000313" key="7">
    <source>
        <dbReference type="Proteomes" id="UP001168528"/>
    </source>
</evidence>
<dbReference type="InterPro" id="IPR011989">
    <property type="entry name" value="ARM-like"/>
</dbReference>
<dbReference type="InterPro" id="IPR055557">
    <property type="entry name" value="DUF7133"/>
</dbReference>
<dbReference type="InterPro" id="IPR036909">
    <property type="entry name" value="Cyt_c-like_dom_sf"/>
</dbReference>
<dbReference type="SMART" id="SM00567">
    <property type="entry name" value="EZ_HEAT"/>
    <property type="match status" value="4"/>
</dbReference>
<dbReference type="Pfam" id="PF13646">
    <property type="entry name" value="HEAT_2"/>
    <property type="match status" value="1"/>
</dbReference>
<dbReference type="Gene3D" id="1.10.760.10">
    <property type="entry name" value="Cytochrome c-like domain"/>
    <property type="match status" value="1"/>
</dbReference>
<dbReference type="PANTHER" id="PTHR33546:SF1">
    <property type="entry name" value="LARGE, MULTIFUNCTIONAL SECRETED PROTEIN"/>
    <property type="match status" value="1"/>
</dbReference>
<dbReference type="NCBIfam" id="TIGR02603">
    <property type="entry name" value="CxxCH_TIGR02603"/>
    <property type="match status" value="1"/>
</dbReference>
<dbReference type="EMBL" id="JAUKPO010000001">
    <property type="protein sequence ID" value="MDO1445480.1"/>
    <property type="molecule type" value="Genomic_DNA"/>
</dbReference>
<evidence type="ECO:0000256" key="3">
    <source>
        <dbReference type="ARBA" id="ARBA00023004"/>
    </source>
</evidence>
<dbReference type="InterPro" id="IPR016024">
    <property type="entry name" value="ARM-type_fold"/>
</dbReference>
<keyword evidence="3 4" id="KW-0408">Iron</keyword>
<evidence type="ECO:0000256" key="1">
    <source>
        <dbReference type="ARBA" id="ARBA00022617"/>
    </source>
</evidence>
<dbReference type="InterPro" id="IPR011042">
    <property type="entry name" value="6-blade_b-propeller_TolB-like"/>
</dbReference>
<dbReference type="RefSeq" id="WP_302036265.1">
    <property type="nucleotide sequence ID" value="NZ_JAUKPO010000001.1"/>
</dbReference>
<dbReference type="InterPro" id="IPR011041">
    <property type="entry name" value="Quinoprot_gluc/sorb_DH_b-prop"/>
</dbReference>
<keyword evidence="2 4" id="KW-0479">Metal-binding</keyword>
<dbReference type="Gene3D" id="1.25.10.10">
    <property type="entry name" value="Leucine-rich Repeat Variant"/>
    <property type="match status" value="1"/>
</dbReference>
<dbReference type="SUPFAM" id="SSF46626">
    <property type="entry name" value="Cytochrome c"/>
    <property type="match status" value="1"/>
</dbReference>
<name>A0ABT8R4A9_9BACT</name>
<dbReference type="Pfam" id="PF23500">
    <property type="entry name" value="DUF7133"/>
    <property type="match status" value="2"/>
</dbReference>
<comment type="caution">
    <text evidence="6">The sequence shown here is derived from an EMBL/GenBank/DDBJ whole genome shotgun (WGS) entry which is preliminary data.</text>
</comment>
<evidence type="ECO:0000313" key="6">
    <source>
        <dbReference type="EMBL" id="MDO1445480.1"/>
    </source>
</evidence>
<dbReference type="InterPro" id="IPR004155">
    <property type="entry name" value="PBS_lyase_HEAT"/>
</dbReference>